<dbReference type="Proteomes" id="UP001497457">
    <property type="component" value="Chromosome 34rd"/>
</dbReference>
<dbReference type="InterPro" id="IPR001077">
    <property type="entry name" value="COMT_C"/>
</dbReference>
<proteinExistence type="predicted"/>
<evidence type="ECO:0000313" key="7">
    <source>
        <dbReference type="Proteomes" id="UP001497457"/>
    </source>
</evidence>
<evidence type="ECO:0000256" key="2">
    <source>
        <dbReference type="ARBA" id="ARBA00022679"/>
    </source>
</evidence>
<reference evidence="6 7" key="2">
    <citation type="submission" date="2024-10" db="EMBL/GenBank/DDBJ databases">
        <authorList>
            <person name="Ryan C."/>
        </authorList>
    </citation>
    <scope>NUCLEOTIDE SEQUENCE [LARGE SCALE GENOMIC DNA]</scope>
</reference>
<dbReference type="InterPro" id="IPR036390">
    <property type="entry name" value="WH_DNA-bd_sf"/>
</dbReference>
<dbReference type="FunFam" id="3.40.50.150:FF:000206">
    <property type="entry name" value="O-methyltransferase ZRP4"/>
    <property type="match status" value="1"/>
</dbReference>
<protein>
    <recommendedName>
        <fullName evidence="8">O-methyltransferase ZRP4</fullName>
    </recommendedName>
</protein>
<dbReference type="Pfam" id="PF00891">
    <property type="entry name" value="Methyltransf_2"/>
    <property type="match status" value="1"/>
</dbReference>
<dbReference type="Gene3D" id="1.10.10.10">
    <property type="entry name" value="Winged helix-like DNA-binding domain superfamily/Winged helix DNA-binding domain"/>
    <property type="match status" value="1"/>
</dbReference>
<dbReference type="PANTHER" id="PTHR11746">
    <property type="entry name" value="O-METHYLTRANSFERASE"/>
    <property type="match status" value="1"/>
</dbReference>
<organism evidence="6 7">
    <name type="scientific">Urochloa decumbens</name>
    <dbReference type="NCBI Taxonomy" id="240449"/>
    <lineage>
        <taxon>Eukaryota</taxon>
        <taxon>Viridiplantae</taxon>
        <taxon>Streptophyta</taxon>
        <taxon>Embryophyta</taxon>
        <taxon>Tracheophyta</taxon>
        <taxon>Spermatophyta</taxon>
        <taxon>Magnoliopsida</taxon>
        <taxon>Liliopsida</taxon>
        <taxon>Poales</taxon>
        <taxon>Poaceae</taxon>
        <taxon>PACMAD clade</taxon>
        <taxon>Panicoideae</taxon>
        <taxon>Panicodae</taxon>
        <taxon>Paniceae</taxon>
        <taxon>Melinidinae</taxon>
        <taxon>Urochloa</taxon>
    </lineage>
</organism>
<evidence type="ECO:0000259" key="4">
    <source>
        <dbReference type="Pfam" id="PF00891"/>
    </source>
</evidence>
<dbReference type="InterPro" id="IPR012967">
    <property type="entry name" value="COMT_dimerisation"/>
</dbReference>
<dbReference type="GO" id="GO:0008168">
    <property type="term" value="F:methyltransferase activity"/>
    <property type="evidence" value="ECO:0007669"/>
    <property type="project" value="UniProtKB-KW"/>
</dbReference>
<name>A0ABC9DTD9_9POAL</name>
<dbReference type="InterPro" id="IPR016461">
    <property type="entry name" value="COMT-like"/>
</dbReference>
<dbReference type="EMBL" id="OZ075144">
    <property type="protein sequence ID" value="CAL5043868.1"/>
    <property type="molecule type" value="Genomic_DNA"/>
</dbReference>
<dbReference type="SUPFAM" id="SSF53335">
    <property type="entry name" value="S-adenosyl-L-methionine-dependent methyltransferases"/>
    <property type="match status" value="1"/>
</dbReference>
<dbReference type="InterPro" id="IPR029063">
    <property type="entry name" value="SAM-dependent_MTases_sf"/>
</dbReference>
<evidence type="ECO:0000313" key="6">
    <source>
        <dbReference type="EMBL" id="CAL5043868.1"/>
    </source>
</evidence>
<evidence type="ECO:0000256" key="3">
    <source>
        <dbReference type="ARBA" id="ARBA00022691"/>
    </source>
</evidence>
<evidence type="ECO:0000259" key="5">
    <source>
        <dbReference type="Pfam" id="PF08100"/>
    </source>
</evidence>
<dbReference type="Gene3D" id="3.40.50.150">
    <property type="entry name" value="Vaccinia Virus protein VP39"/>
    <property type="match status" value="1"/>
</dbReference>
<dbReference type="GO" id="GO:0032259">
    <property type="term" value="P:methylation"/>
    <property type="evidence" value="ECO:0007669"/>
    <property type="project" value="UniProtKB-KW"/>
</dbReference>
<accession>A0ABC9DTD9</accession>
<dbReference type="InterPro" id="IPR036388">
    <property type="entry name" value="WH-like_DNA-bd_sf"/>
</dbReference>
<dbReference type="AlphaFoldDB" id="A0ABC9DTD9"/>
<feature type="domain" description="O-methyltransferase C-terminal" evidence="4">
    <location>
        <begin position="142"/>
        <end position="351"/>
    </location>
</feature>
<reference evidence="7" key="1">
    <citation type="submission" date="2024-06" db="EMBL/GenBank/DDBJ databases">
        <authorList>
            <person name="Ryan C."/>
        </authorList>
    </citation>
    <scope>NUCLEOTIDE SEQUENCE [LARGE SCALE GENOMIC DNA]</scope>
</reference>
<evidence type="ECO:0000256" key="1">
    <source>
        <dbReference type="ARBA" id="ARBA00022603"/>
    </source>
</evidence>
<dbReference type="PIRSF" id="PIRSF005739">
    <property type="entry name" value="O-mtase"/>
    <property type="match status" value="1"/>
</dbReference>
<dbReference type="Pfam" id="PF08100">
    <property type="entry name" value="Dimerisation"/>
    <property type="match status" value="1"/>
</dbReference>
<dbReference type="PROSITE" id="PS51683">
    <property type="entry name" value="SAM_OMT_II"/>
    <property type="match status" value="1"/>
</dbReference>
<keyword evidence="1" id="KW-0489">Methyltransferase</keyword>
<keyword evidence="2" id="KW-0808">Transferase</keyword>
<gene>
    <name evidence="6" type="ORF">URODEC1_LOCUS87964</name>
</gene>
<sequence length="369" mass="39601">MSRAPAAADLMTTEDRLQGYAELHNFGLAHLKSSALKCAVDLGIPSAISSCGGAATPREIMNKTHLVPAKLPYLRRLMRVLAVAGIFDESSPSLADEGGEITTAYSLTPVSRLLSSDGSSSASDMSALLLLFTRPQTTVSIFFDLAAWFRDQGAATPFEMAHGVSPWSLTKADASFNEAMNLGCVADSEFIMSIVLKEAGGLFHGLTSLVDVGGGHGMAAAAISRAFPHLRCTVLDLEQVITKAPHRGTVQFITGDMFSYIPPADACFLKAVLNSWDDDSCIKVLRRCKEAIAARDAGGKLIIVNMVLGHGTTLDRPTKEAQVLLDMYMMRGSGFEREEHEWRKVILEAGFTTCTIMPVLGPVSIIVAF</sequence>
<keyword evidence="7" id="KW-1185">Reference proteome</keyword>
<evidence type="ECO:0008006" key="8">
    <source>
        <dbReference type="Google" id="ProtNLM"/>
    </source>
</evidence>
<dbReference type="SUPFAM" id="SSF46785">
    <property type="entry name" value="Winged helix' DNA-binding domain"/>
    <property type="match status" value="1"/>
</dbReference>
<keyword evidence="3" id="KW-0949">S-adenosyl-L-methionine</keyword>
<feature type="domain" description="O-methyltransferase dimerisation" evidence="5">
    <location>
        <begin position="29"/>
        <end position="115"/>
    </location>
</feature>